<protein>
    <submittedName>
        <fullName evidence="2">Uncharacterized protein</fullName>
    </submittedName>
</protein>
<accession>A0A448ZNS8</accession>
<name>A0A448ZNS8_9STRA</name>
<feature type="compositionally biased region" description="Low complexity" evidence="1">
    <location>
        <begin position="170"/>
        <end position="180"/>
    </location>
</feature>
<dbReference type="Proteomes" id="UP000291116">
    <property type="component" value="Unassembled WGS sequence"/>
</dbReference>
<evidence type="ECO:0000256" key="1">
    <source>
        <dbReference type="SAM" id="MobiDB-lite"/>
    </source>
</evidence>
<keyword evidence="3" id="KW-1185">Reference proteome</keyword>
<feature type="region of interest" description="Disordered" evidence="1">
    <location>
        <begin position="95"/>
        <end position="119"/>
    </location>
</feature>
<dbReference type="AlphaFoldDB" id="A0A448ZNS8"/>
<sequence length="238" mass="25595">MPEYVSMAWLAHKLIGEKANLGTAEEVFDLEQGFIKSEAVAGLTALSSGATIAPTTAATASGSIAGAPIILAGDESSSERQQYARAAVASSAAASNLTPSLVESTPAKKRSYQGQQKRTVPDAAVFNEYIIKQEQREERRDQRSIEMWSGVKDVAEKFLGAAVSMMNTWQQQQQQQQSYHGPPPPGPHTPYHYQHSYGPPPSVASTVVTSSPAAGSTSNKRKRTGEEQESHGEKKHRG</sequence>
<feature type="region of interest" description="Disordered" evidence="1">
    <location>
        <begin position="167"/>
        <end position="238"/>
    </location>
</feature>
<feature type="compositionally biased region" description="Low complexity" evidence="1">
    <location>
        <begin position="203"/>
        <end position="218"/>
    </location>
</feature>
<evidence type="ECO:0000313" key="3">
    <source>
        <dbReference type="Proteomes" id="UP000291116"/>
    </source>
</evidence>
<gene>
    <name evidence="2" type="ORF">PSNMU_V1.4_AUG-EV-PASAV3_0107380</name>
</gene>
<organism evidence="2 3">
    <name type="scientific">Pseudo-nitzschia multistriata</name>
    <dbReference type="NCBI Taxonomy" id="183589"/>
    <lineage>
        <taxon>Eukaryota</taxon>
        <taxon>Sar</taxon>
        <taxon>Stramenopiles</taxon>
        <taxon>Ochrophyta</taxon>
        <taxon>Bacillariophyta</taxon>
        <taxon>Bacillariophyceae</taxon>
        <taxon>Bacillariophycidae</taxon>
        <taxon>Bacillariales</taxon>
        <taxon>Bacillariaceae</taxon>
        <taxon>Pseudo-nitzschia</taxon>
    </lineage>
</organism>
<dbReference type="EMBL" id="CAACVS010000575">
    <property type="protein sequence ID" value="VEU43686.1"/>
    <property type="molecule type" value="Genomic_DNA"/>
</dbReference>
<evidence type="ECO:0000313" key="2">
    <source>
        <dbReference type="EMBL" id="VEU43686.1"/>
    </source>
</evidence>
<proteinExistence type="predicted"/>
<reference evidence="2 3" key="1">
    <citation type="submission" date="2019-01" db="EMBL/GenBank/DDBJ databases">
        <authorList>
            <person name="Ferrante I. M."/>
        </authorList>
    </citation>
    <scope>NUCLEOTIDE SEQUENCE [LARGE SCALE GENOMIC DNA]</scope>
    <source>
        <strain evidence="2 3">B856</strain>
    </source>
</reference>